<dbReference type="Pfam" id="PF00248">
    <property type="entry name" value="Aldo_ket_red"/>
    <property type="match status" value="1"/>
</dbReference>
<evidence type="ECO:0000256" key="4">
    <source>
        <dbReference type="ARBA" id="ARBA00070119"/>
    </source>
</evidence>
<dbReference type="InterPro" id="IPR036812">
    <property type="entry name" value="NAD(P)_OxRdtase_dom_sf"/>
</dbReference>
<organism evidence="6 7">
    <name type="scientific">Azoarcus indigens</name>
    <dbReference type="NCBI Taxonomy" id="29545"/>
    <lineage>
        <taxon>Bacteria</taxon>
        <taxon>Pseudomonadati</taxon>
        <taxon>Pseudomonadota</taxon>
        <taxon>Betaproteobacteria</taxon>
        <taxon>Rhodocyclales</taxon>
        <taxon>Zoogloeaceae</taxon>
        <taxon>Azoarcus</taxon>
    </lineage>
</organism>
<evidence type="ECO:0000256" key="3">
    <source>
        <dbReference type="ARBA" id="ARBA00038157"/>
    </source>
</evidence>
<dbReference type="PANTHER" id="PTHR43364">
    <property type="entry name" value="NADH-SPECIFIC METHYLGLYOXAL REDUCTASE-RELATED"/>
    <property type="match status" value="1"/>
</dbReference>
<comment type="similarity">
    <text evidence="3">Belongs to the aldo/keto reductase family. Aldo/keto reductase 2 subfamily.</text>
</comment>
<dbReference type="EMBL" id="SNVV01000019">
    <property type="protein sequence ID" value="TDN47497.1"/>
    <property type="molecule type" value="Genomic_DNA"/>
</dbReference>
<reference evidence="6 7" key="1">
    <citation type="submission" date="2019-03" db="EMBL/GenBank/DDBJ databases">
        <title>Genomic Encyclopedia of Type Strains, Phase IV (KMG-IV): sequencing the most valuable type-strain genomes for metagenomic binning, comparative biology and taxonomic classification.</title>
        <authorList>
            <person name="Goeker M."/>
        </authorList>
    </citation>
    <scope>NUCLEOTIDE SEQUENCE [LARGE SCALE GENOMIC DNA]</scope>
    <source>
        <strain evidence="6 7">DSM 12121</strain>
    </source>
</reference>
<dbReference type="GO" id="GO:0016491">
    <property type="term" value="F:oxidoreductase activity"/>
    <property type="evidence" value="ECO:0007669"/>
    <property type="project" value="UniProtKB-KW"/>
</dbReference>
<protein>
    <recommendedName>
        <fullName evidence="4">Protein tas</fullName>
    </recommendedName>
</protein>
<evidence type="ECO:0000256" key="2">
    <source>
        <dbReference type="ARBA" id="ARBA00023002"/>
    </source>
</evidence>
<keyword evidence="7" id="KW-1185">Reference proteome</keyword>
<dbReference type="Proteomes" id="UP000295129">
    <property type="component" value="Unassembled WGS sequence"/>
</dbReference>
<dbReference type="InterPro" id="IPR023210">
    <property type="entry name" value="NADP_OxRdtase_dom"/>
</dbReference>
<name>A0A4R6DR63_9RHOO</name>
<proteinExistence type="inferred from homology"/>
<dbReference type="SUPFAM" id="SSF51430">
    <property type="entry name" value="NAD(P)-linked oxidoreductase"/>
    <property type="match status" value="1"/>
</dbReference>
<dbReference type="InterPro" id="IPR050523">
    <property type="entry name" value="AKR_Detox_Biosynth"/>
</dbReference>
<evidence type="ECO:0000313" key="6">
    <source>
        <dbReference type="EMBL" id="TDN47497.1"/>
    </source>
</evidence>
<evidence type="ECO:0000313" key="7">
    <source>
        <dbReference type="Proteomes" id="UP000295129"/>
    </source>
</evidence>
<dbReference type="AlphaFoldDB" id="A0A4R6DR63"/>
<dbReference type="Gene3D" id="3.20.20.100">
    <property type="entry name" value="NADP-dependent oxidoreductase domain"/>
    <property type="match status" value="1"/>
</dbReference>
<keyword evidence="1" id="KW-0521">NADP</keyword>
<accession>A0A4R6DR63</accession>
<keyword evidence="2" id="KW-0560">Oxidoreductase</keyword>
<sequence length="350" mass="38853">MAQRAMGYRRLGQDGPQVSAICLGTMTFGQQNDEAESHAQLDRAFERGINFIDTAEMYPVPTRAETSGATERIVGSWLARQPREKVVLATKAAGPARSLGWIRGGPLALDRDNLRAAVEACLKRLRTDYIDLYQLHWPERNQPMFGQWQYEPEKERDCTPIRTQLEALAELVAEGKVRHVGLSNEHPWGVMEFVRLAREHGLPRVVSTQNAYSLLNRVYEYGLAETCHREQVGLLAYSPLAFGLLSGKYLKDTGASGRITLFEGFGQRYSKPNVAPAVQAYAELAAAHGLTPTQLALAFTYRRWCVASTIIGATSLAQLDQNLDAWDVDVTPELAAAIDAIHLRYTNPAP</sequence>
<dbReference type="PANTHER" id="PTHR43364:SF4">
    <property type="entry name" value="NAD(P)-LINKED OXIDOREDUCTASE SUPERFAMILY PROTEIN"/>
    <property type="match status" value="1"/>
</dbReference>
<evidence type="ECO:0000259" key="5">
    <source>
        <dbReference type="Pfam" id="PF00248"/>
    </source>
</evidence>
<comment type="caution">
    <text evidence="6">The sequence shown here is derived from an EMBL/GenBank/DDBJ whole genome shotgun (WGS) entry which is preliminary data.</text>
</comment>
<evidence type="ECO:0000256" key="1">
    <source>
        <dbReference type="ARBA" id="ARBA00022857"/>
    </source>
</evidence>
<gene>
    <name evidence="6" type="ORF">C7389_1196</name>
</gene>
<dbReference type="CDD" id="cd19094">
    <property type="entry name" value="AKR_Tas-like"/>
    <property type="match status" value="1"/>
</dbReference>
<feature type="domain" description="NADP-dependent oxidoreductase" evidence="5">
    <location>
        <begin position="20"/>
        <end position="341"/>
    </location>
</feature>
<dbReference type="FunFam" id="3.20.20.100:FF:000005">
    <property type="entry name" value="NADP(H)-dependent aldo-keto reductase"/>
    <property type="match status" value="1"/>
</dbReference>